<name>A0ABR6TH38_9PSED</name>
<sequence length="67" mass="7320">MNTHSAFFETAPQLAQFFNATAGVQFTRDAYQLCGSLWVDFNLDAMPEADVKDKVRKAGGVLLSHAA</sequence>
<dbReference type="RefSeq" id="WP_185710746.1">
    <property type="nucleotide sequence ID" value="NZ_JAAXCZ010000026.1"/>
</dbReference>
<keyword evidence="2" id="KW-1185">Reference proteome</keyword>
<evidence type="ECO:0000313" key="1">
    <source>
        <dbReference type="EMBL" id="MBC2385294.1"/>
    </source>
</evidence>
<dbReference type="Proteomes" id="UP000534677">
    <property type="component" value="Unassembled WGS sequence"/>
</dbReference>
<evidence type="ECO:0000313" key="2">
    <source>
        <dbReference type="Proteomes" id="UP000534677"/>
    </source>
</evidence>
<comment type="caution">
    <text evidence="1">The sequence shown here is derived from an EMBL/GenBank/DDBJ whole genome shotgun (WGS) entry which is preliminary data.</text>
</comment>
<reference evidence="1 2" key="1">
    <citation type="submission" date="2020-04" db="EMBL/GenBank/DDBJ databases">
        <title>Pseudomonas crami sp. nov., a novel proteolytic bacterial species isolated from cream.</title>
        <authorList>
            <person name="Hofmann K."/>
            <person name="Woller A."/>
            <person name="Huptas C."/>
            <person name="Wenning M."/>
            <person name="Scherer S."/>
            <person name="Doll E.V."/>
        </authorList>
    </citation>
    <scope>NUCLEOTIDE SEQUENCE [LARGE SCALE GENOMIC DNA]</scope>
    <source>
        <strain evidence="1 2">WS 5096</strain>
    </source>
</reference>
<accession>A0ABR6TH38</accession>
<protein>
    <submittedName>
        <fullName evidence="1">Uncharacterized protein</fullName>
    </submittedName>
</protein>
<proteinExistence type="predicted"/>
<gene>
    <name evidence="1" type="ORF">HF209_30530</name>
</gene>
<organism evidence="1 2">
    <name type="scientific">Pseudomonas cremoris</name>
    <dbReference type="NCBI Taxonomy" id="2724178"/>
    <lineage>
        <taxon>Bacteria</taxon>
        <taxon>Pseudomonadati</taxon>
        <taxon>Pseudomonadota</taxon>
        <taxon>Gammaproteobacteria</taxon>
        <taxon>Pseudomonadales</taxon>
        <taxon>Pseudomonadaceae</taxon>
        <taxon>Pseudomonas</taxon>
    </lineage>
</organism>
<dbReference type="EMBL" id="JAAXCZ010000026">
    <property type="protein sequence ID" value="MBC2385294.1"/>
    <property type="molecule type" value="Genomic_DNA"/>
</dbReference>